<dbReference type="EMBL" id="JAEPRD010000067">
    <property type="protein sequence ID" value="KAG2201846.1"/>
    <property type="molecule type" value="Genomic_DNA"/>
</dbReference>
<reference evidence="1" key="1">
    <citation type="submission" date="2020-12" db="EMBL/GenBank/DDBJ databases">
        <title>Metabolic potential, ecology and presence of endohyphal bacteria is reflected in genomic diversity of Mucoromycotina.</title>
        <authorList>
            <person name="Muszewska A."/>
            <person name="Okrasinska A."/>
            <person name="Steczkiewicz K."/>
            <person name="Drgas O."/>
            <person name="Orlowska M."/>
            <person name="Perlinska-Lenart U."/>
            <person name="Aleksandrzak-Piekarczyk T."/>
            <person name="Szatraj K."/>
            <person name="Zielenkiewicz U."/>
            <person name="Pilsyk S."/>
            <person name="Malc E."/>
            <person name="Mieczkowski P."/>
            <person name="Kruszewska J.S."/>
            <person name="Biernat P."/>
            <person name="Pawlowska J."/>
        </authorList>
    </citation>
    <scope>NUCLEOTIDE SEQUENCE</scope>
    <source>
        <strain evidence="1">WA0000017839</strain>
    </source>
</reference>
<keyword evidence="2" id="KW-1185">Reference proteome</keyword>
<dbReference type="Proteomes" id="UP000603453">
    <property type="component" value="Unassembled WGS sequence"/>
</dbReference>
<dbReference type="AlphaFoldDB" id="A0A8H7UX29"/>
<dbReference type="OrthoDB" id="2285950at2759"/>
<name>A0A8H7UX29_9FUNG</name>
<accession>A0A8H7UX29</accession>
<comment type="caution">
    <text evidence="1">The sequence shown here is derived from an EMBL/GenBank/DDBJ whole genome shotgun (WGS) entry which is preliminary data.</text>
</comment>
<evidence type="ECO:0000313" key="1">
    <source>
        <dbReference type="EMBL" id="KAG2201846.1"/>
    </source>
</evidence>
<sequence length="317" mass="35113">MSLFVLPKAIIHDPTIINIITTTLSNTQNDYLVGNPEWDNGSRSDVVLEAKSSVLNLPPIIIEVQHTVNSLFMKRVINYSLEAFNRHKMDPIVLIICTDTLSDSVAKDVKTSDIPACYDFPSTGWACNCLISCNRRVLEYTDTMPLNPFIALILFLTSRELTINCSLYPDDPTIQYLYTLASHLHQNRLGDQHITDILDTQDHEYTKILELIDQNSSSKTVAKAIKNLQSQNHTMKRKYTDMNLGPSSIPTSISTEIATATATATTAAAAAAAVAVADPTISENIDFTLESVTPYERGCKKGLNEWIGQHVILKALN</sequence>
<organism evidence="1 2">
    <name type="scientific">Mucor saturninus</name>
    <dbReference type="NCBI Taxonomy" id="64648"/>
    <lineage>
        <taxon>Eukaryota</taxon>
        <taxon>Fungi</taxon>
        <taxon>Fungi incertae sedis</taxon>
        <taxon>Mucoromycota</taxon>
        <taxon>Mucoromycotina</taxon>
        <taxon>Mucoromycetes</taxon>
        <taxon>Mucorales</taxon>
        <taxon>Mucorineae</taxon>
        <taxon>Mucoraceae</taxon>
        <taxon>Mucor</taxon>
    </lineage>
</organism>
<gene>
    <name evidence="1" type="ORF">INT47_004403</name>
</gene>
<protein>
    <submittedName>
        <fullName evidence="1">Uncharacterized protein</fullName>
    </submittedName>
</protein>
<proteinExistence type="predicted"/>
<evidence type="ECO:0000313" key="2">
    <source>
        <dbReference type="Proteomes" id="UP000603453"/>
    </source>
</evidence>